<feature type="non-terminal residue" evidence="1">
    <location>
        <position position="1"/>
    </location>
</feature>
<organism evidence="1 2">
    <name type="scientific">Ophiophagus hannah</name>
    <name type="common">King cobra</name>
    <name type="synonym">Naja hannah</name>
    <dbReference type="NCBI Taxonomy" id="8665"/>
    <lineage>
        <taxon>Eukaryota</taxon>
        <taxon>Metazoa</taxon>
        <taxon>Chordata</taxon>
        <taxon>Craniata</taxon>
        <taxon>Vertebrata</taxon>
        <taxon>Euteleostomi</taxon>
        <taxon>Lepidosauria</taxon>
        <taxon>Squamata</taxon>
        <taxon>Bifurcata</taxon>
        <taxon>Unidentata</taxon>
        <taxon>Episquamata</taxon>
        <taxon>Toxicofera</taxon>
        <taxon>Serpentes</taxon>
        <taxon>Colubroidea</taxon>
        <taxon>Elapidae</taxon>
        <taxon>Elapinae</taxon>
        <taxon>Ophiophagus</taxon>
    </lineage>
</organism>
<dbReference type="OrthoDB" id="10673033at2759"/>
<accession>V8PGA6</accession>
<gene>
    <name evidence="1" type="ORF">L345_00565</name>
</gene>
<dbReference type="AlphaFoldDB" id="V8PGA6"/>
<dbReference type="EMBL" id="AZIM01000069">
    <property type="protein sequence ID" value="ETE73599.1"/>
    <property type="molecule type" value="Genomic_DNA"/>
</dbReference>
<sequence>MEQNPYCNRRPHRFFGNGGVSIVSLSVGSIEKSTSTVHYPFQAVRFLTCTTGAAHGKKTFFFPAGCRRGGGSKFSRLNRVRPCWAFPRLRFLECPACKTAFGPTAACKINREAGRRWEGSGGKRNFAGDSLSSRRAAFAGRRSRVSRESVSFTARRCFSARCHSFWVSAEVSNALRRCLFFTAEELGLNKDGVATLNLFRLGCEALIRGEGGKSKLTFCNSSRRLCLAPENEGLRPLCVAFAAFLGAAPVFRREDGSEDGKGLDPRRRFLFKTESVLKQNILFRKASVFLVAILWGKRGLGILEQGILRGWVQVAGEENESNRLHLHKRALIGRCRCGRVAPIAQYRKRFILPLLSFFAAAAQPSAVKKKTLTLGRRSRKKGIKSPKCQNTQNESHQSCINCGEHLTPPCSVQSKFVASSGGREGGIQV</sequence>
<protein>
    <submittedName>
        <fullName evidence="1">Uncharacterized protein</fullName>
    </submittedName>
</protein>
<evidence type="ECO:0000313" key="1">
    <source>
        <dbReference type="EMBL" id="ETE73599.1"/>
    </source>
</evidence>
<keyword evidence="2" id="KW-1185">Reference proteome</keyword>
<dbReference type="Proteomes" id="UP000018936">
    <property type="component" value="Unassembled WGS sequence"/>
</dbReference>
<name>V8PGA6_OPHHA</name>
<evidence type="ECO:0000313" key="2">
    <source>
        <dbReference type="Proteomes" id="UP000018936"/>
    </source>
</evidence>
<comment type="caution">
    <text evidence="1">The sequence shown here is derived from an EMBL/GenBank/DDBJ whole genome shotgun (WGS) entry which is preliminary data.</text>
</comment>
<proteinExistence type="predicted"/>
<reference evidence="1 2" key="1">
    <citation type="journal article" date="2013" name="Proc. Natl. Acad. Sci. U.S.A.">
        <title>The king cobra genome reveals dynamic gene evolution and adaptation in the snake venom system.</title>
        <authorList>
            <person name="Vonk F.J."/>
            <person name="Casewell N.R."/>
            <person name="Henkel C.V."/>
            <person name="Heimberg A.M."/>
            <person name="Jansen H.J."/>
            <person name="McCleary R.J."/>
            <person name="Kerkkamp H.M."/>
            <person name="Vos R.A."/>
            <person name="Guerreiro I."/>
            <person name="Calvete J.J."/>
            <person name="Wuster W."/>
            <person name="Woods A.E."/>
            <person name="Logan J.M."/>
            <person name="Harrison R.A."/>
            <person name="Castoe T.A."/>
            <person name="de Koning A.P."/>
            <person name="Pollock D.D."/>
            <person name="Yandell M."/>
            <person name="Calderon D."/>
            <person name="Renjifo C."/>
            <person name="Currier R.B."/>
            <person name="Salgado D."/>
            <person name="Pla D."/>
            <person name="Sanz L."/>
            <person name="Hyder A.S."/>
            <person name="Ribeiro J.M."/>
            <person name="Arntzen J.W."/>
            <person name="van den Thillart G.E."/>
            <person name="Boetzer M."/>
            <person name="Pirovano W."/>
            <person name="Dirks R.P."/>
            <person name="Spaink H.P."/>
            <person name="Duboule D."/>
            <person name="McGlinn E."/>
            <person name="Kini R.M."/>
            <person name="Richardson M.K."/>
        </authorList>
    </citation>
    <scope>NUCLEOTIDE SEQUENCE</scope>
    <source>
        <tissue evidence="1">Blood</tissue>
    </source>
</reference>